<dbReference type="Gene3D" id="3.40.366.10">
    <property type="entry name" value="Malonyl-Coenzyme A Acyl Carrier Protein, domain 2"/>
    <property type="match status" value="1"/>
</dbReference>
<dbReference type="InterPro" id="IPR014043">
    <property type="entry name" value="Acyl_transferase_dom"/>
</dbReference>
<dbReference type="Pfam" id="PF00698">
    <property type="entry name" value="Acyl_transf_1"/>
    <property type="match status" value="1"/>
</dbReference>
<dbReference type="SUPFAM" id="SSF52151">
    <property type="entry name" value="FabD/lysophospholipase-like"/>
    <property type="match status" value="1"/>
</dbReference>
<dbReference type="InterPro" id="IPR050091">
    <property type="entry name" value="PKS_NRPS_Biosynth_Enz"/>
</dbReference>
<dbReference type="PANTHER" id="PTHR43775:SF29">
    <property type="entry name" value="ASPERFURANONE POLYKETIDE SYNTHASE AFOG-RELATED"/>
    <property type="match status" value="1"/>
</dbReference>
<dbReference type="InterPro" id="IPR016036">
    <property type="entry name" value="Malonyl_transacylase_ACP-bd"/>
</dbReference>
<proteinExistence type="predicted"/>
<dbReference type="EMBL" id="JAVHNQ010000017">
    <property type="protein sequence ID" value="KAK6330437.1"/>
    <property type="molecule type" value="Genomic_DNA"/>
</dbReference>
<evidence type="ECO:0000313" key="2">
    <source>
        <dbReference type="EMBL" id="KAK6330437.1"/>
    </source>
</evidence>
<gene>
    <name evidence="2" type="ORF">TWF696_003329</name>
</gene>
<dbReference type="GO" id="GO:0004312">
    <property type="term" value="F:fatty acid synthase activity"/>
    <property type="evidence" value="ECO:0007669"/>
    <property type="project" value="TreeGrafter"/>
</dbReference>
<evidence type="ECO:0000313" key="3">
    <source>
        <dbReference type="Proteomes" id="UP001375240"/>
    </source>
</evidence>
<dbReference type="GO" id="GO:0044550">
    <property type="term" value="P:secondary metabolite biosynthetic process"/>
    <property type="evidence" value="ECO:0007669"/>
    <property type="project" value="TreeGrafter"/>
</dbReference>
<dbReference type="GO" id="GO:0006633">
    <property type="term" value="P:fatty acid biosynthetic process"/>
    <property type="evidence" value="ECO:0007669"/>
    <property type="project" value="TreeGrafter"/>
</dbReference>
<dbReference type="InterPro" id="IPR001227">
    <property type="entry name" value="Ac_transferase_dom_sf"/>
</dbReference>
<evidence type="ECO:0000259" key="1">
    <source>
        <dbReference type="SMART" id="SM00827"/>
    </source>
</evidence>
<dbReference type="PANTHER" id="PTHR43775">
    <property type="entry name" value="FATTY ACID SYNTHASE"/>
    <property type="match status" value="1"/>
</dbReference>
<dbReference type="SMART" id="SM00827">
    <property type="entry name" value="PKS_AT"/>
    <property type="match status" value="1"/>
</dbReference>
<dbReference type="Proteomes" id="UP001375240">
    <property type="component" value="Unassembled WGS sequence"/>
</dbReference>
<reference evidence="2 3" key="1">
    <citation type="submission" date="2019-10" db="EMBL/GenBank/DDBJ databases">
        <authorList>
            <person name="Palmer J.M."/>
        </authorList>
    </citation>
    <scope>NUCLEOTIDE SEQUENCE [LARGE SCALE GENOMIC DNA]</scope>
    <source>
        <strain evidence="2 3">TWF696</strain>
    </source>
</reference>
<accession>A0AAV9U120</accession>
<sequence length="214" mass="23386">MKELSIPKRSQGAKTPKLAFVFTGQGAQWPRMGVDLMQYSVFASSIRKSSEYLEGLGCPWTLEEEMYKDKSSSRMNEPEISQPVSCALQIALVDLLERVNLRPSVVLGHSSGEVAAAYCKGALSHYSAIKIAYFRGMGGAAACKSEKKQTMMSVRLSEAQAITTLNDIYESYSDIHVACINSPNNVTLAGNESHLNALKSILDQKGIFAPRSKI</sequence>
<dbReference type="SUPFAM" id="SSF55048">
    <property type="entry name" value="Probable ACP-binding domain of malonyl-CoA ACP transacylase"/>
    <property type="match status" value="1"/>
</dbReference>
<name>A0AAV9U120_9PEZI</name>
<keyword evidence="3" id="KW-1185">Reference proteome</keyword>
<dbReference type="InterPro" id="IPR016035">
    <property type="entry name" value="Acyl_Trfase/lysoPLipase"/>
</dbReference>
<organism evidence="2 3">
    <name type="scientific">Orbilia brochopaga</name>
    <dbReference type="NCBI Taxonomy" id="3140254"/>
    <lineage>
        <taxon>Eukaryota</taxon>
        <taxon>Fungi</taxon>
        <taxon>Dikarya</taxon>
        <taxon>Ascomycota</taxon>
        <taxon>Pezizomycotina</taxon>
        <taxon>Orbiliomycetes</taxon>
        <taxon>Orbiliales</taxon>
        <taxon>Orbiliaceae</taxon>
        <taxon>Orbilia</taxon>
    </lineage>
</organism>
<feature type="domain" description="Malonyl-CoA:ACP transacylase (MAT)" evidence="1">
    <location>
        <begin position="21"/>
        <end position="214"/>
    </location>
</feature>
<comment type="caution">
    <text evidence="2">The sequence shown here is derived from an EMBL/GenBank/DDBJ whole genome shotgun (WGS) entry which is preliminary data.</text>
</comment>
<protein>
    <recommendedName>
        <fullName evidence="1">Malonyl-CoA:ACP transacylase (MAT) domain-containing protein</fullName>
    </recommendedName>
</protein>
<dbReference type="AlphaFoldDB" id="A0AAV9U120"/>